<dbReference type="InterPro" id="IPR010982">
    <property type="entry name" value="Lambda_DNA-bd_dom_sf"/>
</dbReference>
<sequence>MARALNESEQAINNWETRKTGISAQGCITVQKRLGISASWLQDGEGAMFVQATESSKNEVAPPPQLTGKGSPESRKLIEAILAADANGLSVDAFNALREVLRLFARQEPLPDWTAGAEDPPL</sequence>
<dbReference type="CDD" id="cd00093">
    <property type="entry name" value="HTH_XRE"/>
    <property type="match status" value="1"/>
</dbReference>
<accession>A0A6J5JTG3</accession>
<evidence type="ECO:0000313" key="3">
    <source>
        <dbReference type="Proteomes" id="UP000494301"/>
    </source>
</evidence>
<protein>
    <recommendedName>
        <fullName evidence="1">HTH cro/C1-type domain-containing protein</fullName>
    </recommendedName>
</protein>
<evidence type="ECO:0000259" key="1">
    <source>
        <dbReference type="PROSITE" id="PS50943"/>
    </source>
</evidence>
<dbReference type="AlphaFoldDB" id="A0A6J5JTG3"/>
<name>A0A6J5JTG3_9BURK</name>
<evidence type="ECO:0000313" key="2">
    <source>
        <dbReference type="EMBL" id="CAB3975273.1"/>
    </source>
</evidence>
<dbReference type="Gene3D" id="1.10.260.40">
    <property type="entry name" value="lambda repressor-like DNA-binding domains"/>
    <property type="match status" value="1"/>
</dbReference>
<dbReference type="Proteomes" id="UP000494301">
    <property type="component" value="Unassembled WGS sequence"/>
</dbReference>
<dbReference type="GO" id="GO:0003677">
    <property type="term" value="F:DNA binding"/>
    <property type="evidence" value="ECO:0007669"/>
    <property type="project" value="InterPro"/>
</dbReference>
<dbReference type="PROSITE" id="PS50943">
    <property type="entry name" value="HTH_CROC1"/>
    <property type="match status" value="1"/>
</dbReference>
<dbReference type="EMBL" id="CABWIL020000061">
    <property type="protein sequence ID" value="CAB3975273.1"/>
    <property type="molecule type" value="Genomic_DNA"/>
</dbReference>
<reference evidence="2 3" key="1">
    <citation type="submission" date="2020-04" db="EMBL/GenBank/DDBJ databases">
        <authorList>
            <person name="Depoorter E."/>
        </authorList>
    </citation>
    <scope>NUCLEOTIDE SEQUENCE [LARGE SCALE GENOMIC DNA]</scope>
    <source>
        <strain evidence="2 3">BCC0217</strain>
    </source>
</reference>
<feature type="domain" description="HTH cro/C1-type" evidence="1">
    <location>
        <begin position="1"/>
        <end position="41"/>
    </location>
</feature>
<organism evidence="2 3">
    <name type="scientific">Burkholderia aenigmatica</name>
    <dbReference type="NCBI Taxonomy" id="2015348"/>
    <lineage>
        <taxon>Bacteria</taxon>
        <taxon>Pseudomonadati</taxon>
        <taxon>Pseudomonadota</taxon>
        <taxon>Betaproteobacteria</taxon>
        <taxon>Burkholderiales</taxon>
        <taxon>Burkholderiaceae</taxon>
        <taxon>Burkholderia</taxon>
        <taxon>Burkholderia cepacia complex</taxon>
    </lineage>
</organism>
<proteinExistence type="predicted"/>
<gene>
    <name evidence="2" type="ORF">BLA3211_08408</name>
</gene>
<dbReference type="InterPro" id="IPR001387">
    <property type="entry name" value="Cro/C1-type_HTH"/>
</dbReference>